<dbReference type="GO" id="GO:0003723">
    <property type="term" value="F:RNA binding"/>
    <property type="evidence" value="ECO:0007669"/>
    <property type="project" value="InterPro"/>
</dbReference>
<feature type="domain" description="RNB" evidence="1">
    <location>
        <begin position="47"/>
        <end position="356"/>
    </location>
</feature>
<dbReference type="GO" id="GO:0005829">
    <property type="term" value="C:cytosol"/>
    <property type="evidence" value="ECO:0007669"/>
    <property type="project" value="TreeGrafter"/>
</dbReference>
<evidence type="ECO:0000259" key="1">
    <source>
        <dbReference type="SMART" id="SM00955"/>
    </source>
</evidence>
<keyword evidence="3" id="KW-1185">Reference proteome</keyword>
<dbReference type="InterPro" id="IPR001900">
    <property type="entry name" value="RNase_II/R"/>
</dbReference>
<evidence type="ECO:0000313" key="3">
    <source>
        <dbReference type="Proteomes" id="UP000045285"/>
    </source>
</evidence>
<protein>
    <submittedName>
        <fullName evidence="2">Ribonuclease</fullName>
    </submittedName>
</protein>
<gene>
    <name evidence="2" type="ORF">MPL3356_240057</name>
</gene>
<dbReference type="PANTHER" id="PTHR23355">
    <property type="entry name" value="RIBONUCLEASE"/>
    <property type="match status" value="1"/>
</dbReference>
<reference evidence="3" key="1">
    <citation type="submission" date="2014-08" db="EMBL/GenBank/DDBJ databases">
        <authorList>
            <person name="Moulin L."/>
        </authorList>
    </citation>
    <scope>NUCLEOTIDE SEQUENCE [LARGE SCALE GENOMIC DNA]</scope>
</reference>
<dbReference type="InterPro" id="IPR012340">
    <property type="entry name" value="NA-bd_OB-fold"/>
</dbReference>
<dbReference type="InterPro" id="IPR040596">
    <property type="entry name" value="RNase_II_C_S1"/>
</dbReference>
<dbReference type="EMBL" id="CCMZ01000017">
    <property type="protein sequence ID" value="CDX17499.1"/>
    <property type="molecule type" value="Genomic_DNA"/>
</dbReference>
<dbReference type="GO" id="GO:0006402">
    <property type="term" value="P:mRNA catabolic process"/>
    <property type="evidence" value="ECO:0007669"/>
    <property type="project" value="TreeGrafter"/>
</dbReference>
<dbReference type="SMART" id="SM00955">
    <property type="entry name" value="RNB"/>
    <property type="match status" value="1"/>
</dbReference>
<organism evidence="2 3">
    <name type="scientific">Mesorhizobium plurifarium</name>
    <dbReference type="NCBI Taxonomy" id="69974"/>
    <lineage>
        <taxon>Bacteria</taxon>
        <taxon>Pseudomonadati</taxon>
        <taxon>Pseudomonadota</taxon>
        <taxon>Alphaproteobacteria</taxon>
        <taxon>Hyphomicrobiales</taxon>
        <taxon>Phyllobacteriaceae</taxon>
        <taxon>Mesorhizobium</taxon>
    </lineage>
</organism>
<dbReference type="SUPFAM" id="SSF50249">
    <property type="entry name" value="Nucleic acid-binding proteins"/>
    <property type="match status" value="1"/>
</dbReference>
<dbReference type="STRING" id="69974.MPLDJ20_120105"/>
<proteinExistence type="predicted"/>
<dbReference type="PANTHER" id="PTHR23355:SF9">
    <property type="entry name" value="DIS3-LIKE EXONUCLEASE 2"/>
    <property type="match status" value="1"/>
</dbReference>
<accession>A0A090DSH8</accession>
<name>A0A090DSH8_MESPL</name>
<dbReference type="Proteomes" id="UP000045285">
    <property type="component" value="Unassembled WGS sequence"/>
</dbReference>
<dbReference type="InterPro" id="IPR050180">
    <property type="entry name" value="RNR_Ribonuclease"/>
</dbReference>
<dbReference type="GO" id="GO:0004540">
    <property type="term" value="F:RNA nuclease activity"/>
    <property type="evidence" value="ECO:0007669"/>
    <property type="project" value="InterPro"/>
</dbReference>
<dbReference type="Pfam" id="PF00773">
    <property type="entry name" value="RNB"/>
    <property type="match status" value="1"/>
</dbReference>
<evidence type="ECO:0000313" key="2">
    <source>
        <dbReference type="EMBL" id="CDX17499.1"/>
    </source>
</evidence>
<sequence length="463" mass="49436">MKSLTDPSQALSAGLTKIRTEFHVPDGFPPGVMAAAQAAARRAPDQHADRTATPFVTLDPASSTDLDQAFSIEASGGDLLLHYAIADIAWFVEDGDAIDLEAWNRGETLYLPDGKAGLYPPILAEAAASLLPDGPRPAVVFTVRVAGDGAVKLDGAERAIVQSRAKLAYDSVQASDVPAGFAELARRMAANEERRGASRVDPPEQQVERLADGTFQLSFRPLLQSEQDNAALSLAANMAIADAMLAHKTGLFRVMSGPDASKVQRLRNAAQALGLSWPASISLRDYQRTLDPADPRQAALMLEIRRAGNGASYQPYQEGVVPWHEAMAATYAHATAPLRRLADRYVVRCALAIANGQPVPQAVTDAFARLPKVMGRADARASQINHAAIDLAEAVMLRGHQGETFKAVVTDFVDHGVRAQLADMPVVANVKASGLRQGDSFMLKLVSADPDQRSIVFEPAAPV</sequence>
<dbReference type="AlphaFoldDB" id="A0A090DSH8"/>
<dbReference type="Pfam" id="PF18614">
    <property type="entry name" value="RNase_II_C_S1"/>
    <property type="match status" value="1"/>
</dbReference>